<proteinExistence type="predicted"/>
<dbReference type="AlphaFoldDB" id="A0AAV4R4F9"/>
<gene>
    <name evidence="2" type="ORF">CEXT_15051</name>
</gene>
<name>A0AAV4R4F9_CAEEX</name>
<accession>A0AAV4R4F9</accession>
<dbReference type="Proteomes" id="UP001054945">
    <property type="component" value="Unassembled WGS sequence"/>
</dbReference>
<evidence type="ECO:0000256" key="1">
    <source>
        <dbReference type="SAM" id="MobiDB-lite"/>
    </source>
</evidence>
<comment type="caution">
    <text evidence="2">The sequence shown here is derived from an EMBL/GenBank/DDBJ whole genome shotgun (WGS) entry which is preliminary data.</text>
</comment>
<keyword evidence="3" id="KW-1185">Reference proteome</keyword>
<evidence type="ECO:0008006" key="4">
    <source>
        <dbReference type="Google" id="ProtNLM"/>
    </source>
</evidence>
<sequence length="119" mass="13794">MDNLSQFSSLNLSGKYPFPKDHQRELVVFRERRTPDSIQHAYRLKDLALAAQNTMVVHLSGELQALTDHYKKEINDMSQMLQDLKSRLPPHEPVAPMNKKTKLTKTLTSSNSKRRSDFR</sequence>
<feature type="region of interest" description="Disordered" evidence="1">
    <location>
        <begin position="87"/>
        <end position="119"/>
    </location>
</feature>
<protein>
    <recommendedName>
        <fullName evidence="4">BLOC-1-related complex subunit 5</fullName>
    </recommendedName>
</protein>
<reference evidence="2 3" key="1">
    <citation type="submission" date="2021-06" db="EMBL/GenBank/DDBJ databases">
        <title>Caerostris extrusa draft genome.</title>
        <authorList>
            <person name="Kono N."/>
            <person name="Arakawa K."/>
        </authorList>
    </citation>
    <scope>NUCLEOTIDE SEQUENCE [LARGE SCALE GENOMIC DNA]</scope>
</reference>
<evidence type="ECO:0000313" key="2">
    <source>
        <dbReference type="EMBL" id="GIY16489.1"/>
    </source>
</evidence>
<dbReference type="EMBL" id="BPLR01007385">
    <property type="protein sequence ID" value="GIY16489.1"/>
    <property type="molecule type" value="Genomic_DNA"/>
</dbReference>
<evidence type="ECO:0000313" key="3">
    <source>
        <dbReference type="Proteomes" id="UP001054945"/>
    </source>
</evidence>
<organism evidence="2 3">
    <name type="scientific">Caerostris extrusa</name>
    <name type="common">Bark spider</name>
    <name type="synonym">Caerostris bankana</name>
    <dbReference type="NCBI Taxonomy" id="172846"/>
    <lineage>
        <taxon>Eukaryota</taxon>
        <taxon>Metazoa</taxon>
        <taxon>Ecdysozoa</taxon>
        <taxon>Arthropoda</taxon>
        <taxon>Chelicerata</taxon>
        <taxon>Arachnida</taxon>
        <taxon>Araneae</taxon>
        <taxon>Araneomorphae</taxon>
        <taxon>Entelegynae</taxon>
        <taxon>Araneoidea</taxon>
        <taxon>Araneidae</taxon>
        <taxon>Caerostris</taxon>
    </lineage>
</organism>